<dbReference type="AlphaFoldDB" id="A0A8H7E8I6"/>
<organism evidence="2 3">
    <name type="scientific">Endocarpon pusillum</name>
    <dbReference type="NCBI Taxonomy" id="364733"/>
    <lineage>
        <taxon>Eukaryota</taxon>
        <taxon>Fungi</taxon>
        <taxon>Dikarya</taxon>
        <taxon>Ascomycota</taxon>
        <taxon>Pezizomycotina</taxon>
        <taxon>Eurotiomycetes</taxon>
        <taxon>Chaetothyriomycetidae</taxon>
        <taxon>Verrucariales</taxon>
        <taxon>Verrucariaceae</taxon>
        <taxon>Endocarpon</taxon>
    </lineage>
</organism>
<evidence type="ECO:0000313" key="3">
    <source>
        <dbReference type="Proteomes" id="UP000606974"/>
    </source>
</evidence>
<keyword evidence="3" id="KW-1185">Reference proteome</keyword>
<comment type="caution">
    <text evidence="2">The sequence shown here is derived from an EMBL/GenBank/DDBJ whole genome shotgun (WGS) entry which is preliminary data.</text>
</comment>
<dbReference type="EMBL" id="JAACFV010000026">
    <property type="protein sequence ID" value="KAF7510791.1"/>
    <property type="molecule type" value="Genomic_DNA"/>
</dbReference>
<evidence type="ECO:0000256" key="1">
    <source>
        <dbReference type="SAM" id="MobiDB-lite"/>
    </source>
</evidence>
<dbReference type="Proteomes" id="UP000606974">
    <property type="component" value="Unassembled WGS sequence"/>
</dbReference>
<gene>
    <name evidence="2" type="ORF">GJ744_005891</name>
</gene>
<reference evidence="2" key="1">
    <citation type="submission" date="2020-02" db="EMBL/GenBank/DDBJ databases">
        <authorList>
            <person name="Palmer J.M."/>
        </authorList>
    </citation>
    <scope>NUCLEOTIDE SEQUENCE</scope>
    <source>
        <strain evidence="2">EPUS1.4</strain>
        <tissue evidence="2">Thallus</tissue>
    </source>
</reference>
<feature type="region of interest" description="Disordered" evidence="1">
    <location>
        <begin position="50"/>
        <end position="69"/>
    </location>
</feature>
<feature type="compositionally biased region" description="Basic residues" evidence="1">
    <location>
        <begin position="59"/>
        <end position="69"/>
    </location>
</feature>
<proteinExistence type="predicted"/>
<protein>
    <submittedName>
        <fullName evidence="2">Uncharacterized protein</fullName>
    </submittedName>
</protein>
<evidence type="ECO:0000313" key="2">
    <source>
        <dbReference type="EMBL" id="KAF7510791.1"/>
    </source>
</evidence>
<name>A0A8H7E8I6_9EURO</name>
<sequence length="69" mass="7509">MEARLGDRAARSGRISVDYAILQLAINFVEALGRDLCRCCVVVQPSCTKTAEKGEKGRTAKNKGGRRGR</sequence>
<accession>A0A8H7E8I6</accession>